<organism evidence="4 5">
    <name type="scientific">Elsinoe australis</name>
    <dbReference type="NCBI Taxonomy" id="40998"/>
    <lineage>
        <taxon>Eukaryota</taxon>
        <taxon>Fungi</taxon>
        <taxon>Dikarya</taxon>
        <taxon>Ascomycota</taxon>
        <taxon>Pezizomycotina</taxon>
        <taxon>Dothideomycetes</taxon>
        <taxon>Dothideomycetidae</taxon>
        <taxon>Myriangiales</taxon>
        <taxon>Elsinoaceae</taxon>
        <taxon>Elsinoe</taxon>
    </lineage>
</organism>
<feature type="domain" description="Zn(2)-C6 fungal-type" evidence="3">
    <location>
        <begin position="11"/>
        <end position="41"/>
    </location>
</feature>
<evidence type="ECO:0000313" key="5">
    <source>
        <dbReference type="Proteomes" id="UP000308133"/>
    </source>
</evidence>
<dbReference type="PANTHER" id="PTHR37534:SF7">
    <property type="entry name" value="TRANSCRIPTIONAL ACTIVATOR PROTEIN UGA3"/>
    <property type="match status" value="1"/>
</dbReference>
<proteinExistence type="predicted"/>
<comment type="subcellular location">
    <subcellularLocation>
        <location evidence="1">Nucleus</location>
    </subcellularLocation>
</comment>
<dbReference type="SUPFAM" id="SSF57701">
    <property type="entry name" value="Zn2/Cys6 DNA-binding domain"/>
    <property type="match status" value="1"/>
</dbReference>
<dbReference type="GO" id="GO:0045944">
    <property type="term" value="P:positive regulation of transcription by RNA polymerase II"/>
    <property type="evidence" value="ECO:0007669"/>
    <property type="project" value="TreeGrafter"/>
</dbReference>
<evidence type="ECO:0000256" key="2">
    <source>
        <dbReference type="ARBA" id="ARBA00023242"/>
    </source>
</evidence>
<gene>
    <name evidence="4" type="ORF">C1H76_6745</name>
</gene>
<accession>A0A4U7AZF7</accession>
<dbReference type="InterPro" id="IPR036864">
    <property type="entry name" value="Zn2-C6_fun-type_DNA-bd_sf"/>
</dbReference>
<dbReference type="GO" id="GO:0008270">
    <property type="term" value="F:zinc ion binding"/>
    <property type="evidence" value="ECO:0007669"/>
    <property type="project" value="InterPro"/>
</dbReference>
<dbReference type="EMBL" id="PTQR01000082">
    <property type="protein sequence ID" value="TKX21204.1"/>
    <property type="molecule type" value="Genomic_DNA"/>
</dbReference>
<comment type="caution">
    <text evidence="4">The sequence shown here is derived from an EMBL/GenBank/DDBJ whole genome shotgun (WGS) entry which is preliminary data.</text>
</comment>
<dbReference type="AlphaFoldDB" id="A0A4U7AZF7"/>
<evidence type="ECO:0000313" key="4">
    <source>
        <dbReference type="EMBL" id="TKX21204.1"/>
    </source>
</evidence>
<dbReference type="Pfam" id="PF00172">
    <property type="entry name" value="Zn_clus"/>
    <property type="match status" value="1"/>
</dbReference>
<name>A0A4U7AZF7_9PEZI</name>
<evidence type="ECO:0000256" key="1">
    <source>
        <dbReference type="ARBA" id="ARBA00004123"/>
    </source>
</evidence>
<dbReference type="InterPro" id="IPR001138">
    <property type="entry name" value="Zn2Cys6_DnaBD"/>
</dbReference>
<dbReference type="Pfam" id="PF11951">
    <property type="entry name" value="Fungal_trans_2"/>
    <property type="match status" value="1"/>
</dbReference>
<dbReference type="GO" id="GO:0005634">
    <property type="term" value="C:nucleus"/>
    <property type="evidence" value="ECO:0007669"/>
    <property type="project" value="UniProtKB-SubCell"/>
</dbReference>
<keyword evidence="2" id="KW-0539">Nucleus</keyword>
<sequence length="502" mass="56277">MRSQPLKSKSGCSTCLRRRKKCDEIRPRCGACGRLKLDCIWREADKDNATSGSGQKHLLQLVTKSSKGEELLWLAPGFNRRTSLTFNVTGNGYSAFRDQLQFELVVQSPQHLDALVSRSATSEFRNTSVLVTLALQNPWMRDALAAFSAFMLSGVHQARGDMERLGISIYQSALLRLREHLSTTRTGAENVEILIAITFLGLFESLNTGDAQLAIKHFATAARLSHKLPVPPAHKTLDLMLYRIAVECWLYNLATLAIYHPFPTDLMDLIEWEFLDETFGAPLHSQQLAVHTSPFIGGSHVIYKLMLEVITYAREDAPQTDRVSKTAQWSEQLNTMSYSIGTYFKVLSAEVAYLYYWKFLLHIYAMRILLIKIADHEALSSGPKICRIIANARSVFEQKTTLEARNPALAWPLVIFLCASHQSPDLDFFTSTIMAIRDNFDPGHYKRLTLVLNILKRKPVLEVNDDLTDCLPRNDTIDLLLAKDGILGTGERLGGGSQGSSP</sequence>
<dbReference type="Gene3D" id="4.10.240.10">
    <property type="entry name" value="Zn(2)-C6 fungal-type DNA-binding domain"/>
    <property type="match status" value="1"/>
</dbReference>
<dbReference type="Proteomes" id="UP000308133">
    <property type="component" value="Unassembled WGS sequence"/>
</dbReference>
<dbReference type="SMART" id="SM00066">
    <property type="entry name" value="GAL4"/>
    <property type="match status" value="1"/>
</dbReference>
<dbReference type="PANTHER" id="PTHR37534">
    <property type="entry name" value="TRANSCRIPTIONAL ACTIVATOR PROTEIN UGA3"/>
    <property type="match status" value="1"/>
</dbReference>
<protein>
    <submittedName>
        <fullName evidence="4">Fungal specific transcription factor domain-containing protein 51</fullName>
    </submittedName>
</protein>
<reference evidence="4 5" key="1">
    <citation type="submission" date="2018-02" db="EMBL/GenBank/DDBJ databases">
        <title>Draft genome sequences of Elsinoe sp., causing black scab on jojoba.</title>
        <authorList>
            <person name="Stodart B."/>
            <person name="Jeffress S."/>
            <person name="Ash G."/>
            <person name="Arun Chinnappa K."/>
        </authorList>
    </citation>
    <scope>NUCLEOTIDE SEQUENCE [LARGE SCALE GENOMIC DNA]</scope>
    <source>
        <strain evidence="4 5">Hillstone_2</strain>
    </source>
</reference>
<dbReference type="GO" id="GO:0000981">
    <property type="term" value="F:DNA-binding transcription factor activity, RNA polymerase II-specific"/>
    <property type="evidence" value="ECO:0007669"/>
    <property type="project" value="InterPro"/>
</dbReference>
<dbReference type="GO" id="GO:0000976">
    <property type="term" value="F:transcription cis-regulatory region binding"/>
    <property type="evidence" value="ECO:0007669"/>
    <property type="project" value="TreeGrafter"/>
</dbReference>
<dbReference type="InterPro" id="IPR021858">
    <property type="entry name" value="Fun_TF"/>
</dbReference>
<dbReference type="PROSITE" id="PS50048">
    <property type="entry name" value="ZN2_CY6_FUNGAL_2"/>
    <property type="match status" value="1"/>
</dbReference>
<evidence type="ECO:0000259" key="3">
    <source>
        <dbReference type="PROSITE" id="PS50048"/>
    </source>
</evidence>
<dbReference type="CDD" id="cd00067">
    <property type="entry name" value="GAL4"/>
    <property type="match status" value="1"/>
</dbReference>